<dbReference type="InterPro" id="IPR023996">
    <property type="entry name" value="TonB-dep_OMP_SusC/RagA"/>
</dbReference>
<evidence type="ECO:0000256" key="1">
    <source>
        <dbReference type="ARBA" id="ARBA00004571"/>
    </source>
</evidence>
<dbReference type="PROSITE" id="PS52016">
    <property type="entry name" value="TONB_DEPENDENT_REC_3"/>
    <property type="match status" value="1"/>
</dbReference>
<evidence type="ECO:0000256" key="8">
    <source>
        <dbReference type="SAM" id="SignalP"/>
    </source>
</evidence>
<dbReference type="InterPro" id="IPR023997">
    <property type="entry name" value="TonB-dep_OMP_SusC/RagA_CS"/>
</dbReference>
<feature type="signal peptide" evidence="8">
    <location>
        <begin position="1"/>
        <end position="22"/>
    </location>
</feature>
<dbReference type="AlphaFoldDB" id="A0A1D7QCF8"/>
<evidence type="ECO:0000256" key="6">
    <source>
        <dbReference type="ARBA" id="ARBA00023237"/>
    </source>
</evidence>
<dbReference type="Pfam" id="PF13715">
    <property type="entry name" value="CarbopepD_reg_2"/>
    <property type="match status" value="1"/>
</dbReference>
<comment type="similarity">
    <text evidence="7">Belongs to the TonB-dependent receptor family.</text>
</comment>
<protein>
    <recommendedName>
        <fullName evidence="9">TonB-dependent receptor plug domain-containing protein</fullName>
    </recommendedName>
</protein>
<dbReference type="InterPro" id="IPR036942">
    <property type="entry name" value="Beta-barrel_TonB_sf"/>
</dbReference>
<dbReference type="NCBIfam" id="TIGR04056">
    <property type="entry name" value="OMP_RagA_SusC"/>
    <property type="match status" value="1"/>
</dbReference>
<dbReference type="Proteomes" id="UP000094313">
    <property type="component" value="Chromosome"/>
</dbReference>
<evidence type="ECO:0000256" key="7">
    <source>
        <dbReference type="PROSITE-ProRule" id="PRU01360"/>
    </source>
</evidence>
<dbReference type="Gene3D" id="2.40.170.20">
    <property type="entry name" value="TonB-dependent receptor, beta-barrel domain"/>
    <property type="match status" value="1"/>
</dbReference>
<reference evidence="10 11" key="1">
    <citation type="submission" date="2016-08" db="EMBL/GenBank/DDBJ databases">
        <authorList>
            <person name="Seilhamer J.J."/>
        </authorList>
    </citation>
    <scope>NUCLEOTIDE SEQUENCE [LARGE SCALE GENOMIC DNA]</scope>
    <source>
        <strain evidence="10 11">DX4</strain>
    </source>
</reference>
<dbReference type="KEGG" id="psty:BFS30_03965"/>
<dbReference type="InterPro" id="IPR012910">
    <property type="entry name" value="Plug_dom"/>
</dbReference>
<keyword evidence="6 7" id="KW-0998">Cell outer membrane</keyword>
<dbReference type="EMBL" id="CP017141">
    <property type="protein sequence ID" value="AOM76383.1"/>
    <property type="molecule type" value="Genomic_DNA"/>
</dbReference>
<dbReference type="InterPro" id="IPR008969">
    <property type="entry name" value="CarboxyPept-like_regulatory"/>
</dbReference>
<organism evidence="10 11">
    <name type="scientific">Pedobacter steynii</name>
    <dbReference type="NCBI Taxonomy" id="430522"/>
    <lineage>
        <taxon>Bacteria</taxon>
        <taxon>Pseudomonadati</taxon>
        <taxon>Bacteroidota</taxon>
        <taxon>Sphingobacteriia</taxon>
        <taxon>Sphingobacteriales</taxon>
        <taxon>Sphingobacteriaceae</taxon>
        <taxon>Pedobacter</taxon>
    </lineage>
</organism>
<feature type="domain" description="TonB-dependent receptor plug" evidence="9">
    <location>
        <begin position="116"/>
        <end position="224"/>
    </location>
</feature>
<dbReference type="RefSeq" id="WP_069378079.1">
    <property type="nucleotide sequence ID" value="NZ_CP017141.1"/>
</dbReference>
<keyword evidence="5 7" id="KW-0472">Membrane</keyword>
<dbReference type="InterPro" id="IPR037066">
    <property type="entry name" value="Plug_dom_sf"/>
</dbReference>
<name>A0A1D7QCF8_9SPHI</name>
<keyword evidence="4 7" id="KW-0812">Transmembrane</keyword>
<comment type="subcellular location">
    <subcellularLocation>
        <location evidence="1 7">Cell outer membrane</location>
        <topology evidence="1 7">Multi-pass membrane protein</topology>
    </subcellularLocation>
</comment>
<proteinExistence type="inferred from homology"/>
<dbReference type="SUPFAM" id="SSF49464">
    <property type="entry name" value="Carboxypeptidase regulatory domain-like"/>
    <property type="match status" value="1"/>
</dbReference>
<keyword evidence="3 7" id="KW-1134">Transmembrane beta strand</keyword>
<evidence type="ECO:0000256" key="2">
    <source>
        <dbReference type="ARBA" id="ARBA00022448"/>
    </source>
</evidence>
<feature type="chain" id="PRO_5009098331" description="TonB-dependent receptor plug domain-containing protein" evidence="8">
    <location>
        <begin position="23"/>
        <end position="1004"/>
    </location>
</feature>
<evidence type="ECO:0000313" key="11">
    <source>
        <dbReference type="Proteomes" id="UP000094313"/>
    </source>
</evidence>
<gene>
    <name evidence="10" type="ORF">BFS30_03965</name>
</gene>
<sequence length="1004" mass="109288">MKTKILLFSLLISFILSIESYAQNGSKITGKVADAAGAPMPGVSIKVKGTQMGTVTDGKGNFSFAALEPSSVLQFSFIGYDAQEIKLAGKTQLNIVLTETENNLNQVVVVGYGTVKKKDLTGSISSIGKESLNLGGVTSNVAQAIQGRASGVQVSQASAAPGGTTIIRIRGGNSIKSTNEPLYVVDGFISDYGKDIAPGDIEDIQILKDASATAIYGSRGANGVVLITTKRGKTGQSIVELEGYYGTQRIKTKPELMNATDFKAIANAKAIEQGNPPEYTAADLNSNVNTDWFDLATRNAGVQNYNLSIRGGNEGTKISISGNYFSQLGALKKTDYDRYSGRFNIDHKVNNRLTVGANAYGARASAQYKTYDGNIVPSNVLYGLMLTSPAIPAYNANGTYGVRNGKDNPLAWLLEPTNERFNNKLTANIFGDLKIIEPLTLHVSGGTEFSATKEGTYLPTTLLPGNKVGGQAAVNEFNTTRNLMESYLTFKKTFGGIHSLTALAGFSYQFDTYERHYTQVQKFSTDKYLYHRLDAGTERIASLSYKDEAIMYSYFGRVNYSLKDRYLATFTLRQDVSSKFGPNNRAGLFPSGSLAWKVSDEDFMKDNKVFSSLKVRTGYGVTGNDRIDNYAYMATFGPTNVTLDDGGHSAGGLVATRLANPDLKWESNAQFNAGLDMGFLKDRLNVTIDYYKKTTKDLLLDLPIEQINGFNSQLVNGGSLQNQGVELSISSKNISNDDLSWNTTLNIAYNKQKALDLNGRPSIISQTANPDGSVPAADFTKLAVGRELSELFGYEYIGVIKTGEVYAPQPGSKAGDPKYADLDGNGIVNSADRKVLGHAYPRFVLGFSNDFTYKNFDLGIFFQGALGSNLFNMNRLLLETYTGTDALNRWTPQNENTDIPRNGYFTSKYGNYINSRFVENSSYLKLKNLTIGYSLPTAKIGVLKGISKARVYFTAQDLFTITKYTGSDPEVSTNDSGNSNLRAGLDFNAYPAFRSYTLGLKVNF</sequence>
<keyword evidence="2 7" id="KW-0813">Transport</keyword>
<evidence type="ECO:0000256" key="3">
    <source>
        <dbReference type="ARBA" id="ARBA00022452"/>
    </source>
</evidence>
<dbReference type="Pfam" id="PF07715">
    <property type="entry name" value="Plug"/>
    <property type="match status" value="1"/>
</dbReference>
<evidence type="ECO:0000313" key="10">
    <source>
        <dbReference type="EMBL" id="AOM76383.1"/>
    </source>
</evidence>
<dbReference type="Gene3D" id="2.170.130.10">
    <property type="entry name" value="TonB-dependent receptor, plug domain"/>
    <property type="match status" value="1"/>
</dbReference>
<accession>A0A1D7QCF8</accession>
<dbReference type="NCBIfam" id="TIGR04057">
    <property type="entry name" value="SusC_RagA_signa"/>
    <property type="match status" value="1"/>
</dbReference>
<evidence type="ECO:0000259" key="9">
    <source>
        <dbReference type="Pfam" id="PF07715"/>
    </source>
</evidence>
<keyword evidence="11" id="KW-1185">Reference proteome</keyword>
<dbReference type="InterPro" id="IPR039426">
    <property type="entry name" value="TonB-dep_rcpt-like"/>
</dbReference>
<evidence type="ECO:0000256" key="5">
    <source>
        <dbReference type="ARBA" id="ARBA00023136"/>
    </source>
</evidence>
<dbReference type="GO" id="GO:0009279">
    <property type="term" value="C:cell outer membrane"/>
    <property type="evidence" value="ECO:0007669"/>
    <property type="project" value="UniProtKB-SubCell"/>
</dbReference>
<keyword evidence="8" id="KW-0732">Signal</keyword>
<evidence type="ECO:0000256" key="4">
    <source>
        <dbReference type="ARBA" id="ARBA00022692"/>
    </source>
</evidence>
<dbReference type="Gene3D" id="2.60.40.1120">
    <property type="entry name" value="Carboxypeptidase-like, regulatory domain"/>
    <property type="match status" value="1"/>
</dbReference>
<dbReference type="SUPFAM" id="SSF56935">
    <property type="entry name" value="Porins"/>
    <property type="match status" value="1"/>
</dbReference>
<dbReference type="OrthoDB" id="9768177at2"/>